<evidence type="ECO:0000256" key="3">
    <source>
        <dbReference type="ARBA" id="ARBA00022475"/>
    </source>
</evidence>
<dbReference type="EMBL" id="AP021906">
    <property type="protein sequence ID" value="BBP92705.1"/>
    <property type="molecule type" value="Genomic_DNA"/>
</dbReference>
<name>A0A5S9MIU4_BACIA</name>
<feature type="transmembrane region" description="Helical" evidence="7">
    <location>
        <begin position="28"/>
        <end position="49"/>
    </location>
</feature>
<keyword evidence="5 7" id="KW-1133">Transmembrane helix</keyword>
<keyword evidence="4 7" id="KW-0812">Transmembrane</keyword>
<evidence type="ECO:0000256" key="7">
    <source>
        <dbReference type="SAM" id="Phobius"/>
    </source>
</evidence>
<keyword evidence="2" id="KW-0813">Transport</keyword>
<keyword evidence="6 7" id="KW-0472">Membrane</keyword>
<dbReference type="PANTHER" id="PTHR43227">
    <property type="entry name" value="BLL4140 PROTEIN"/>
    <property type="match status" value="1"/>
</dbReference>
<dbReference type="GO" id="GO:0005886">
    <property type="term" value="C:plasma membrane"/>
    <property type="evidence" value="ECO:0007669"/>
    <property type="project" value="UniProtKB-SubCell"/>
</dbReference>
<dbReference type="InterPro" id="IPR035906">
    <property type="entry name" value="MetI-like_sf"/>
</dbReference>
<feature type="transmembrane region" description="Helical" evidence="7">
    <location>
        <begin position="93"/>
        <end position="113"/>
    </location>
</feature>
<protein>
    <recommendedName>
        <fullName evidence="10">ABC transmembrane type-1 domain-containing protein</fullName>
    </recommendedName>
</protein>
<keyword evidence="3" id="KW-1003">Cell membrane</keyword>
<evidence type="ECO:0000256" key="6">
    <source>
        <dbReference type="ARBA" id="ARBA00023136"/>
    </source>
</evidence>
<organism evidence="8 9">
    <name type="scientific">Bacillus safensis</name>
    <dbReference type="NCBI Taxonomy" id="561879"/>
    <lineage>
        <taxon>Bacteria</taxon>
        <taxon>Bacillati</taxon>
        <taxon>Bacillota</taxon>
        <taxon>Bacilli</taxon>
        <taxon>Bacillales</taxon>
        <taxon>Bacillaceae</taxon>
        <taxon>Bacillus</taxon>
    </lineage>
</organism>
<gene>
    <name evidence="8" type="ORF">BsIDN1_63230</name>
</gene>
<evidence type="ECO:0000256" key="2">
    <source>
        <dbReference type="ARBA" id="ARBA00022448"/>
    </source>
</evidence>
<evidence type="ECO:0000256" key="5">
    <source>
        <dbReference type="ARBA" id="ARBA00022989"/>
    </source>
</evidence>
<reference evidence="8 9" key="1">
    <citation type="submission" date="2019-12" db="EMBL/GenBank/DDBJ databases">
        <title>Full genome sequence of a Bacillus safensis strain isolated from commercially available natto in Indonesia.</title>
        <authorList>
            <person name="Yoshida M."/>
            <person name="Uomi M."/>
            <person name="Waturangi D."/>
            <person name="Ekaputri J.J."/>
            <person name="Setiamarga D.H.E."/>
        </authorList>
    </citation>
    <scope>NUCLEOTIDE SEQUENCE [LARGE SCALE GENOMIC DNA]</scope>
    <source>
        <strain evidence="8 9">IDN1</strain>
    </source>
</reference>
<dbReference type="Proteomes" id="UP000464658">
    <property type="component" value="Chromosome"/>
</dbReference>
<dbReference type="PANTHER" id="PTHR43227:SF11">
    <property type="entry name" value="BLL4140 PROTEIN"/>
    <property type="match status" value="1"/>
</dbReference>
<dbReference type="SUPFAM" id="SSF161098">
    <property type="entry name" value="MetI-like"/>
    <property type="match status" value="1"/>
</dbReference>
<dbReference type="Gene3D" id="1.10.3720.10">
    <property type="entry name" value="MetI-like"/>
    <property type="match status" value="1"/>
</dbReference>
<evidence type="ECO:0000313" key="8">
    <source>
        <dbReference type="EMBL" id="BBP92705.1"/>
    </source>
</evidence>
<proteinExistence type="predicted"/>
<accession>A0A5S9MIU4</accession>
<sequence length="145" mass="16704">MRIDTSPMTKTPVPKVKRMRKKWNGDQLLALLFLAPSAVLLFIFVYGFIGWTGYVSLSNWTTLVPDFSFAGLRNYVMLFQDFRFQSDLRNTVFFFYFFIGAVIISGLALAILLDQKIKGNLFFGIYSSFRWPFPSLSQESYGNGF</sequence>
<evidence type="ECO:0000256" key="4">
    <source>
        <dbReference type="ARBA" id="ARBA00022692"/>
    </source>
</evidence>
<dbReference type="InterPro" id="IPR050809">
    <property type="entry name" value="UgpAE/MalFG_permease"/>
</dbReference>
<comment type="subcellular location">
    <subcellularLocation>
        <location evidence="1">Cell membrane</location>
        <topology evidence="1">Multi-pass membrane protein</topology>
    </subcellularLocation>
</comment>
<evidence type="ECO:0000256" key="1">
    <source>
        <dbReference type="ARBA" id="ARBA00004651"/>
    </source>
</evidence>
<evidence type="ECO:0000313" key="9">
    <source>
        <dbReference type="Proteomes" id="UP000464658"/>
    </source>
</evidence>
<dbReference type="AlphaFoldDB" id="A0A5S9MIU4"/>
<evidence type="ECO:0008006" key="10">
    <source>
        <dbReference type="Google" id="ProtNLM"/>
    </source>
</evidence>